<name>A0AAU9T6C0_THLAR</name>
<proteinExistence type="predicted"/>
<sequence>MIILAVSTQAVPSPVLWLQCNRKPGGSQEINGTVLRHDEPFSLFTGPSPRPPVECSILDQFTESPRLLLWRGVHQSTIHLLAQILSHRMQALLHDLGGWGHERVSFRAQLPQPPHASNGLGQHRDLVVADIKLEEVHEMADRRWESGEVVEVLTDVEDL</sequence>
<protein>
    <submittedName>
        <fullName evidence="1">Uncharacterized protein</fullName>
    </submittedName>
</protein>
<accession>A0AAU9T6C0</accession>
<organism evidence="1 2">
    <name type="scientific">Thlaspi arvense</name>
    <name type="common">Field penny-cress</name>
    <dbReference type="NCBI Taxonomy" id="13288"/>
    <lineage>
        <taxon>Eukaryota</taxon>
        <taxon>Viridiplantae</taxon>
        <taxon>Streptophyta</taxon>
        <taxon>Embryophyta</taxon>
        <taxon>Tracheophyta</taxon>
        <taxon>Spermatophyta</taxon>
        <taxon>Magnoliopsida</taxon>
        <taxon>eudicotyledons</taxon>
        <taxon>Gunneridae</taxon>
        <taxon>Pentapetalae</taxon>
        <taxon>rosids</taxon>
        <taxon>malvids</taxon>
        <taxon>Brassicales</taxon>
        <taxon>Brassicaceae</taxon>
        <taxon>Thlaspideae</taxon>
        <taxon>Thlaspi</taxon>
    </lineage>
</organism>
<keyword evidence="2" id="KW-1185">Reference proteome</keyword>
<reference evidence="1 2" key="1">
    <citation type="submission" date="2022-03" db="EMBL/GenBank/DDBJ databases">
        <authorList>
            <person name="Nunn A."/>
            <person name="Chopra R."/>
            <person name="Nunn A."/>
            <person name="Contreras Garrido A."/>
        </authorList>
    </citation>
    <scope>NUCLEOTIDE SEQUENCE [LARGE SCALE GENOMIC DNA]</scope>
</reference>
<dbReference type="EMBL" id="OU466863">
    <property type="protein sequence ID" value="CAH2077542.1"/>
    <property type="molecule type" value="Genomic_DNA"/>
</dbReference>
<gene>
    <name evidence="1" type="ORF">TAV2_LOCUS22512</name>
</gene>
<evidence type="ECO:0000313" key="2">
    <source>
        <dbReference type="Proteomes" id="UP000836841"/>
    </source>
</evidence>
<dbReference type="AlphaFoldDB" id="A0AAU9T6C0"/>
<evidence type="ECO:0000313" key="1">
    <source>
        <dbReference type="EMBL" id="CAH2077542.1"/>
    </source>
</evidence>
<dbReference type="Proteomes" id="UP000836841">
    <property type="component" value="Chromosome 7"/>
</dbReference>